<feature type="transmembrane region" description="Helical" evidence="9">
    <location>
        <begin position="373"/>
        <end position="397"/>
    </location>
</feature>
<feature type="transmembrane region" description="Helical" evidence="9">
    <location>
        <begin position="403"/>
        <end position="423"/>
    </location>
</feature>
<dbReference type="PROSITE" id="PS00216">
    <property type="entry name" value="SUGAR_TRANSPORT_1"/>
    <property type="match status" value="1"/>
</dbReference>
<keyword evidence="8 9" id="KW-0472">Membrane</keyword>
<comment type="subcellular location">
    <subcellularLocation>
        <location evidence="1">Cell membrane</location>
        <topology evidence="1">Multi-pass membrane protein</topology>
    </subcellularLocation>
</comment>
<evidence type="ECO:0000313" key="12">
    <source>
        <dbReference type="Proteomes" id="UP001189915"/>
    </source>
</evidence>
<feature type="transmembrane region" description="Helical" evidence="9">
    <location>
        <begin position="285"/>
        <end position="302"/>
    </location>
</feature>
<reference evidence="11 12" key="1">
    <citation type="submission" date="2023-07" db="EMBL/GenBank/DDBJ databases">
        <authorList>
            <person name="Peeters C."/>
        </authorList>
    </citation>
    <scope>NUCLEOTIDE SEQUENCE [LARGE SCALE GENOMIC DNA]</scope>
    <source>
        <strain evidence="11 12">LMG 18091</strain>
    </source>
</reference>
<protein>
    <submittedName>
        <fullName evidence="11">Proline/betaine transporter</fullName>
    </submittedName>
</protein>
<dbReference type="PROSITE" id="PS50850">
    <property type="entry name" value="MFS"/>
    <property type="match status" value="1"/>
</dbReference>
<dbReference type="Pfam" id="PF07690">
    <property type="entry name" value="MFS_1"/>
    <property type="match status" value="1"/>
</dbReference>
<dbReference type="RefSeq" id="WP_316871166.1">
    <property type="nucleotide sequence ID" value="NZ_CATWAF010000006.1"/>
</dbReference>
<evidence type="ECO:0000256" key="5">
    <source>
        <dbReference type="ARBA" id="ARBA00022692"/>
    </source>
</evidence>
<dbReference type="GO" id="GO:0005886">
    <property type="term" value="C:plasma membrane"/>
    <property type="evidence" value="ECO:0007669"/>
    <property type="project" value="UniProtKB-SubCell"/>
</dbReference>
<evidence type="ECO:0000256" key="7">
    <source>
        <dbReference type="ARBA" id="ARBA00022989"/>
    </source>
</evidence>
<dbReference type="EMBL" id="CATWAF010000006">
    <property type="protein sequence ID" value="CAJ0703604.1"/>
    <property type="molecule type" value="Genomic_DNA"/>
</dbReference>
<proteinExistence type="inferred from homology"/>
<feature type="domain" description="Major facilitator superfamily (MFS) profile" evidence="10">
    <location>
        <begin position="21"/>
        <end position="428"/>
    </location>
</feature>
<evidence type="ECO:0000256" key="3">
    <source>
        <dbReference type="ARBA" id="ARBA00022448"/>
    </source>
</evidence>
<dbReference type="FunFam" id="1.20.1250.20:FF:000001">
    <property type="entry name" value="Dicarboxylate MFS transporter"/>
    <property type="match status" value="1"/>
</dbReference>
<dbReference type="PANTHER" id="PTHR43528:SF1">
    <property type="entry name" value="ALPHA-KETOGLUTARATE PERMEASE"/>
    <property type="match status" value="1"/>
</dbReference>
<keyword evidence="4" id="KW-1003">Cell membrane</keyword>
<feature type="transmembrane region" description="Helical" evidence="9">
    <location>
        <begin position="336"/>
        <end position="361"/>
    </location>
</feature>
<dbReference type="InterPro" id="IPR005829">
    <property type="entry name" value="Sugar_transporter_CS"/>
</dbReference>
<keyword evidence="3" id="KW-0813">Transport</keyword>
<dbReference type="GO" id="GO:0015293">
    <property type="term" value="F:symporter activity"/>
    <property type="evidence" value="ECO:0007669"/>
    <property type="project" value="UniProtKB-KW"/>
</dbReference>
<evidence type="ECO:0000256" key="2">
    <source>
        <dbReference type="ARBA" id="ARBA00008240"/>
    </source>
</evidence>
<evidence type="ECO:0000259" key="10">
    <source>
        <dbReference type="PROSITE" id="PS50850"/>
    </source>
</evidence>
<evidence type="ECO:0000256" key="6">
    <source>
        <dbReference type="ARBA" id="ARBA00022847"/>
    </source>
</evidence>
<accession>A0AAD2B6A4</accession>
<dbReference type="InterPro" id="IPR020846">
    <property type="entry name" value="MFS_dom"/>
</dbReference>
<dbReference type="InterPro" id="IPR036259">
    <property type="entry name" value="MFS_trans_sf"/>
</dbReference>
<dbReference type="Proteomes" id="UP001189915">
    <property type="component" value="Unassembled WGS sequence"/>
</dbReference>
<feature type="transmembrane region" description="Helical" evidence="9">
    <location>
        <begin position="311"/>
        <end position="330"/>
    </location>
</feature>
<evidence type="ECO:0000256" key="4">
    <source>
        <dbReference type="ARBA" id="ARBA00022475"/>
    </source>
</evidence>
<dbReference type="PANTHER" id="PTHR43528">
    <property type="entry name" value="ALPHA-KETOGLUTARATE PERMEASE"/>
    <property type="match status" value="1"/>
</dbReference>
<comment type="caution">
    <text evidence="11">The sequence shown here is derived from an EMBL/GenBank/DDBJ whole genome shotgun (WGS) entry which is preliminary data.</text>
</comment>
<keyword evidence="12" id="KW-1185">Reference proteome</keyword>
<evidence type="ECO:0000256" key="8">
    <source>
        <dbReference type="ARBA" id="ARBA00023136"/>
    </source>
</evidence>
<dbReference type="AlphaFoldDB" id="A0AAD2B6A4"/>
<feature type="transmembrane region" description="Helical" evidence="9">
    <location>
        <begin position="93"/>
        <end position="117"/>
    </location>
</feature>
<evidence type="ECO:0000256" key="1">
    <source>
        <dbReference type="ARBA" id="ARBA00004651"/>
    </source>
</evidence>
<dbReference type="Gene3D" id="1.20.1250.20">
    <property type="entry name" value="MFS general substrate transporter like domains"/>
    <property type="match status" value="2"/>
</dbReference>
<gene>
    <name evidence="11" type="primary">proP_8</name>
    <name evidence="11" type="ORF">LMG18091_03969</name>
</gene>
<dbReference type="InterPro" id="IPR051084">
    <property type="entry name" value="H+-coupled_symporters"/>
</dbReference>
<dbReference type="InterPro" id="IPR011701">
    <property type="entry name" value="MFS"/>
</dbReference>
<keyword evidence="6" id="KW-0769">Symport</keyword>
<feature type="transmembrane region" description="Helical" evidence="9">
    <location>
        <begin position="245"/>
        <end position="265"/>
    </location>
</feature>
<evidence type="ECO:0000256" key="9">
    <source>
        <dbReference type="SAM" id="Phobius"/>
    </source>
</evidence>
<feature type="transmembrane region" description="Helical" evidence="9">
    <location>
        <begin position="57"/>
        <end position="81"/>
    </location>
</feature>
<comment type="similarity">
    <text evidence="2">Belongs to the major facilitator superfamily. Metabolite:H+ Symporter (MHS) family (TC 2.A.1.6) family.</text>
</comment>
<feature type="transmembrane region" description="Helical" evidence="9">
    <location>
        <begin position="193"/>
        <end position="212"/>
    </location>
</feature>
<keyword evidence="7 9" id="KW-1133">Transmembrane helix</keyword>
<evidence type="ECO:0000313" key="11">
    <source>
        <dbReference type="EMBL" id="CAJ0703604.1"/>
    </source>
</evidence>
<keyword evidence="5 9" id="KW-0812">Transmembrane</keyword>
<sequence>MNSSIQAPTGAQADAPARRRAVIAASIGNVLEIYDFIAFGIFAVPIARTFFPASSDFAALVMTFMTFAAGFLARPLGALLLGRYADRVGRKRALSLTLVMMALGTLVPAVCPSYAAIGVAAPLIMVMGRLLQGFSAGGEVGGAVAMMVENAGGTRRGFYGSFQQMSQGGGVLVAGVIGVIMSSVFTEQQILDGGWRLAFVFGVLIGPVGWYIRRAIPETPEFSAPRAARTEEALLPSLAKHSGQILMGIGVMVFWTIATYVSNYFTTYAVRELHLSLLQSYLGQISYGVTMLVACPAVGALSDRIGPFKPMAFGAGLSAILAYPLFWVLAEHPSLPMLMVVQSVIALLLASYAACAARILADIFPVHFRATGVGISYALGVTIFGGLTPLAVTALIHWSGDKLIVGLYLSCAAVVSAVLLTLFRPAPIEQNVSEAKA</sequence>
<name>A0AAD2B6A4_9RALS</name>
<organism evidence="11 12">
    <name type="scientific">Ralstonia wenshanensis</name>
    <dbReference type="NCBI Taxonomy" id="2842456"/>
    <lineage>
        <taxon>Bacteria</taxon>
        <taxon>Pseudomonadati</taxon>
        <taxon>Pseudomonadota</taxon>
        <taxon>Betaproteobacteria</taxon>
        <taxon>Burkholderiales</taxon>
        <taxon>Burkholderiaceae</taxon>
        <taxon>Ralstonia</taxon>
    </lineage>
</organism>
<feature type="transmembrane region" description="Helical" evidence="9">
    <location>
        <begin position="21"/>
        <end position="45"/>
    </location>
</feature>
<dbReference type="SUPFAM" id="SSF103473">
    <property type="entry name" value="MFS general substrate transporter"/>
    <property type="match status" value="1"/>
</dbReference>
<feature type="transmembrane region" description="Helical" evidence="9">
    <location>
        <begin position="169"/>
        <end position="187"/>
    </location>
</feature>